<reference evidence="2" key="1">
    <citation type="submission" date="2017-08" db="EMBL/GenBank/DDBJ databases">
        <authorList>
            <person name="Polle J.E."/>
            <person name="Barry K."/>
            <person name="Cushman J."/>
            <person name="Schmutz J."/>
            <person name="Tran D."/>
            <person name="Hathwaick L.T."/>
            <person name="Yim W.C."/>
            <person name="Jenkins J."/>
            <person name="Mckie-Krisberg Z.M."/>
            <person name="Prochnik S."/>
            <person name="Lindquist E."/>
            <person name="Dockter R.B."/>
            <person name="Adam C."/>
            <person name="Molina H."/>
            <person name="Bunkerborg J."/>
            <person name="Jin E."/>
            <person name="Buchheim M."/>
            <person name="Magnuson J."/>
        </authorList>
    </citation>
    <scope>NUCLEOTIDE SEQUENCE</scope>
    <source>
        <strain evidence="2">CCAP 19/18</strain>
    </source>
</reference>
<name>A0ABQ7GZ38_DUNSA</name>
<evidence type="ECO:0000313" key="2">
    <source>
        <dbReference type="EMBL" id="KAF5839875.1"/>
    </source>
</evidence>
<feature type="domain" description="Tryptophan synthase beta chain-like PALP" evidence="1">
    <location>
        <begin position="208"/>
        <end position="327"/>
    </location>
</feature>
<dbReference type="CDD" id="cd01561">
    <property type="entry name" value="CBS_like"/>
    <property type="match status" value="1"/>
</dbReference>
<organism evidence="2 3">
    <name type="scientific">Dunaliella salina</name>
    <name type="common">Green alga</name>
    <name type="synonym">Protococcus salinus</name>
    <dbReference type="NCBI Taxonomy" id="3046"/>
    <lineage>
        <taxon>Eukaryota</taxon>
        <taxon>Viridiplantae</taxon>
        <taxon>Chlorophyta</taxon>
        <taxon>core chlorophytes</taxon>
        <taxon>Chlorophyceae</taxon>
        <taxon>CS clade</taxon>
        <taxon>Chlamydomonadales</taxon>
        <taxon>Dunaliellaceae</taxon>
        <taxon>Dunaliella</taxon>
    </lineage>
</organism>
<dbReference type="Pfam" id="PF00291">
    <property type="entry name" value="PALP"/>
    <property type="match status" value="2"/>
</dbReference>
<dbReference type="InterPro" id="IPR036052">
    <property type="entry name" value="TrpB-like_PALP_sf"/>
</dbReference>
<dbReference type="InterPro" id="IPR050214">
    <property type="entry name" value="Cys_Synth/Cystath_Beta-Synth"/>
</dbReference>
<protein>
    <submittedName>
        <fullName evidence="2">Tryptophan synthase beta subunit-like PLP-dependent enzyme</fullName>
    </submittedName>
</protein>
<gene>
    <name evidence="2" type="ORF">DUNSADRAFT_18418</name>
</gene>
<dbReference type="SUPFAM" id="SSF53686">
    <property type="entry name" value="Tryptophan synthase beta subunit-like PLP-dependent enzymes"/>
    <property type="match status" value="1"/>
</dbReference>
<dbReference type="EMBL" id="MU069530">
    <property type="protein sequence ID" value="KAF5839875.1"/>
    <property type="molecule type" value="Genomic_DNA"/>
</dbReference>
<evidence type="ECO:0000259" key="1">
    <source>
        <dbReference type="Pfam" id="PF00291"/>
    </source>
</evidence>
<comment type="caution">
    <text evidence="2">The sequence shown here is derived from an EMBL/GenBank/DDBJ whole genome shotgun (WGS) entry which is preliminary data.</text>
</comment>
<proteinExistence type="predicted"/>
<keyword evidence="3" id="KW-1185">Reference proteome</keyword>
<accession>A0ABQ7GZ38</accession>
<evidence type="ECO:0000313" key="3">
    <source>
        <dbReference type="Proteomes" id="UP000815325"/>
    </source>
</evidence>
<feature type="domain" description="Tryptophan synthase beta chain-like PALP" evidence="1">
    <location>
        <begin position="90"/>
        <end position="201"/>
    </location>
</feature>
<dbReference type="PANTHER" id="PTHR10314">
    <property type="entry name" value="CYSTATHIONINE BETA-SYNTHASE"/>
    <property type="match status" value="1"/>
</dbReference>
<dbReference type="Proteomes" id="UP000815325">
    <property type="component" value="Unassembled WGS sequence"/>
</dbReference>
<dbReference type="InterPro" id="IPR001926">
    <property type="entry name" value="TrpB-like_PALP"/>
</dbReference>
<dbReference type="Gene3D" id="3.40.50.1100">
    <property type="match status" value="3"/>
</dbReference>
<sequence>MISRFDGLLPPSHAYVVGGSRVVPTSGALECRSAWRKRLQKDRRGGRAGHPQLACQAAQVEPGLQQGEGQWPMRTAFPQPQKGVQADSTKLVGNTPLVLLPEIGKGAYGTIAAKLESLEPCNSVKDRICLAMVEAAEEQGLIAPGRTLLVEPTSGNTGIGLAYVAAAKGYSLLLTMPDTMSIERRTLLRAFGAQIVLTNGKLVALNSICCVGTGSTISGAGQYLKEQNPGVQLVAVEPAESPVISGGRPGYHQIQGIGPGFMPKNLKVDILDEVIRISSKESVEMARRLALQEGLLVGISSGCAVAAALRVAQRSENKDKLIVTVLPSFGERYVSVALGSKAEVTEASARPCVHLTRTYAVVSACCIKS</sequence>